<proteinExistence type="predicted"/>
<name>A0A2M7BEJ4_9BACT</name>
<keyword evidence="1" id="KW-0812">Transmembrane</keyword>
<organism evidence="2 3">
    <name type="scientific">Candidatus Shapirobacteria bacterium CG03_land_8_20_14_0_80_40_19</name>
    <dbReference type="NCBI Taxonomy" id="1974880"/>
    <lineage>
        <taxon>Bacteria</taxon>
        <taxon>Candidatus Shapironibacteriota</taxon>
    </lineage>
</organism>
<feature type="transmembrane region" description="Helical" evidence="1">
    <location>
        <begin position="27"/>
        <end position="45"/>
    </location>
</feature>
<evidence type="ECO:0000313" key="3">
    <source>
        <dbReference type="Proteomes" id="UP000230399"/>
    </source>
</evidence>
<comment type="caution">
    <text evidence="2">The sequence shown here is derived from an EMBL/GenBank/DDBJ whole genome shotgun (WGS) entry which is preliminary data.</text>
</comment>
<sequence>MRYQNVVLPATGGGAILAGAAGLGANVWILSVLTIMLLGMIVGFIKLKKGEKALGFPRR</sequence>
<gene>
    <name evidence="2" type="ORF">COS55_01710</name>
</gene>
<dbReference type="EMBL" id="PEVD01000024">
    <property type="protein sequence ID" value="PIV01510.1"/>
    <property type="molecule type" value="Genomic_DNA"/>
</dbReference>
<keyword evidence="1" id="KW-1133">Transmembrane helix</keyword>
<dbReference type="Proteomes" id="UP000230399">
    <property type="component" value="Unassembled WGS sequence"/>
</dbReference>
<accession>A0A2M7BEJ4</accession>
<protein>
    <submittedName>
        <fullName evidence="2">Uncharacterized protein</fullName>
    </submittedName>
</protein>
<reference evidence="3" key="1">
    <citation type="submission" date="2017-09" db="EMBL/GenBank/DDBJ databases">
        <title>Depth-based differentiation of microbial function through sediment-hosted aquifers and enrichment of novel symbionts in the deep terrestrial subsurface.</title>
        <authorList>
            <person name="Probst A.J."/>
            <person name="Ladd B."/>
            <person name="Jarett J.K."/>
            <person name="Geller-Mcgrath D.E."/>
            <person name="Sieber C.M.K."/>
            <person name="Emerson J.B."/>
            <person name="Anantharaman K."/>
            <person name="Thomas B.C."/>
            <person name="Malmstrom R."/>
            <person name="Stieglmeier M."/>
            <person name="Klingl A."/>
            <person name="Woyke T."/>
            <person name="Ryan C.M."/>
            <person name="Banfield J.F."/>
        </authorList>
    </citation>
    <scope>NUCLEOTIDE SEQUENCE [LARGE SCALE GENOMIC DNA]</scope>
</reference>
<keyword evidence="1" id="KW-0472">Membrane</keyword>
<evidence type="ECO:0000256" key="1">
    <source>
        <dbReference type="SAM" id="Phobius"/>
    </source>
</evidence>
<dbReference type="AlphaFoldDB" id="A0A2M7BEJ4"/>
<evidence type="ECO:0000313" key="2">
    <source>
        <dbReference type="EMBL" id="PIV01510.1"/>
    </source>
</evidence>